<evidence type="ECO:0000256" key="1">
    <source>
        <dbReference type="SAM" id="MobiDB-lite"/>
    </source>
</evidence>
<dbReference type="EMBL" id="JBBKTX010000014">
    <property type="protein sequence ID" value="MFK4753125.1"/>
    <property type="molecule type" value="Genomic_DNA"/>
</dbReference>
<organism evidence="2 3">
    <name type="scientific">Oceanobacter antarcticus</name>
    <dbReference type="NCBI Taxonomy" id="3133425"/>
    <lineage>
        <taxon>Bacteria</taxon>
        <taxon>Pseudomonadati</taxon>
        <taxon>Pseudomonadota</taxon>
        <taxon>Gammaproteobacteria</taxon>
        <taxon>Oceanospirillales</taxon>
        <taxon>Oceanospirillaceae</taxon>
        <taxon>Oceanobacter</taxon>
    </lineage>
</organism>
<protein>
    <submittedName>
        <fullName evidence="2">Uncharacterized protein</fullName>
    </submittedName>
</protein>
<keyword evidence="3" id="KW-1185">Reference proteome</keyword>
<gene>
    <name evidence="2" type="ORF">WG929_11945</name>
</gene>
<evidence type="ECO:0000313" key="2">
    <source>
        <dbReference type="EMBL" id="MFK4753125.1"/>
    </source>
</evidence>
<proteinExistence type="predicted"/>
<feature type="region of interest" description="Disordered" evidence="1">
    <location>
        <begin position="1"/>
        <end position="21"/>
    </location>
</feature>
<evidence type="ECO:0000313" key="3">
    <source>
        <dbReference type="Proteomes" id="UP001620597"/>
    </source>
</evidence>
<comment type="caution">
    <text evidence="2">The sequence shown here is derived from an EMBL/GenBank/DDBJ whole genome shotgun (WGS) entry which is preliminary data.</text>
</comment>
<name>A0ABW8NJG4_9GAMM</name>
<dbReference type="RefSeq" id="WP_416206210.1">
    <property type="nucleotide sequence ID" value="NZ_JBBKTX010000014.1"/>
</dbReference>
<accession>A0ABW8NJG4</accession>
<dbReference type="Proteomes" id="UP001620597">
    <property type="component" value="Unassembled WGS sequence"/>
</dbReference>
<reference evidence="2 3" key="1">
    <citation type="submission" date="2024-03" db="EMBL/GenBank/DDBJ databases">
        <title>High-quality draft genome sequence of Oceanobacter sp. wDCs-4.</title>
        <authorList>
            <person name="Dong C."/>
        </authorList>
    </citation>
    <scope>NUCLEOTIDE SEQUENCE [LARGE SCALE GENOMIC DNA]</scope>
    <source>
        <strain evidence="3">wDCs-4</strain>
    </source>
</reference>
<feature type="compositionally biased region" description="Basic and acidic residues" evidence="1">
    <location>
        <begin position="1"/>
        <end position="15"/>
    </location>
</feature>
<sequence length="87" mass="10006">MAKEEFNEKATRVDDPVDYSTTRMQRGARELCKLMARGEGETGGEFLSKLIWQEAERWIGPKEIRKILNQSIDEVPTIEEAPDLKPK</sequence>